<dbReference type="HOGENOM" id="CLU_1637043_0_0_1"/>
<evidence type="ECO:0000313" key="4">
    <source>
        <dbReference type="Proteomes" id="UP000014760"/>
    </source>
</evidence>
<evidence type="ECO:0000313" key="3">
    <source>
        <dbReference type="EnsemblMetazoa" id="CapteP226165"/>
    </source>
</evidence>
<reference evidence="2 4" key="2">
    <citation type="journal article" date="2013" name="Nature">
        <title>Insights into bilaterian evolution from three spiralian genomes.</title>
        <authorList>
            <person name="Simakov O."/>
            <person name="Marletaz F."/>
            <person name="Cho S.J."/>
            <person name="Edsinger-Gonzales E."/>
            <person name="Havlak P."/>
            <person name="Hellsten U."/>
            <person name="Kuo D.H."/>
            <person name="Larsson T."/>
            <person name="Lv J."/>
            <person name="Arendt D."/>
            <person name="Savage R."/>
            <person name="Osoegawa K."/>
            <person name="de Jong P."/>
            <person name="Grimwood J."/>
            <person name="Chapman J.A."/>
            <person name="Shapiro H."/>
            <person name="Aerts A."/>
            <person name="Otillar R.P."/>
            <person name="Terry A.Y."/>
            <person name="Boore J.L."/>
            <person name="Grigoriev I.V."/>
            <person name="Lindberg D.R."/>
            <person name="Seaver E.C."/>
            <person name="Weisblat D.A."/>
            <person name="Putnam N.H."/>
            <person name="Rokhsar D.S."/>
        </authorList>
    </citation>
    <scope>NUCLEOTIDE SEQUENCE</scope>
    <source>
        <strain evidence="2 4">I ESC-2004</strain>
    </source>
</reference>
<feature type="region of interest" description="Disordered" evidence="1">
    <location>
        <begin position="96"/>
        <end position="116"/>
    </location>
</feature>
<feature type="compositionally biased region" description="Basic and acidic residues" evidence="1">
    <location>
        <begin position="1"/>
        <end position="13"/>
    </location>
</feature>
<protein>
    <submittedName>
        <fullName evidence="2 3">Uncharacterized protein</fullName>
    </submittedName>
</protein>
<organism evidence="2">
    <name type="scientific">Capitella teleta</name>
    <name type="common">Polychaete worm</name>
    <dbReference type="NCBI Taxonomy" id="283909"/>
    <lineage>
        <taxon>Eukaryota</taxon>
        <taxon>Metazoa</taxon>
        <taxon>Spiralia</taxon>
        <taxon>Lophotrochozoa</taxon>
        <taxon>Annelida</taxon>
        <taxon>Polychaeta</taxon>
        <taxon>Sedentaria</taxon>
        <taxon>Scolecida</taxon>
        <taxon>Capitellidae</taxon>
        <taxon>Capitella</taxon>
    </lineage>
</organism>
<feature type="region of interest" description="Disordered" evidence="1">
    <location>
        <begin position="1"/>
        <end position="40"/>
    </location>
</feature>
<dbReference type="EMBL" id="AMQN01015137">
    <property type="status" value="NOT_ANNOTATED_CDS"/>
    <property type="molecule type" value="Genomic_DNA"/>
</dbReference>
<sequence length="162" mass="18791">MVENSKMLHMEAQRKRRVLERKREAQMRMAQDSQCQPTYNQSTNGAPMETRPAMQAPNYNAPRPWDLEFMTDFPIKHRHVDNTAIDKVSVLLRTPTQDQEASNERAEMSGSAAPFCRPSSYQVQKELRHQEKVLRNNNLIMGPISAFQEYFEPNAPYGPPRK</sequence>
<dbReference type="AlphaFoldDB" id="R7T5Y8"/>
<dbReference type="Proteomes" id="UP000014760">
    <property type="component" value="Unassembled WGS sequence"/>
</dbReference>
<keyword evidence="4" id="KW-1185">Reference proteome</keyword>
<reference evidence="4" key="1">
    <citation type="submission" date="2012-12" db="EMBL/GenBank/DDBJ databases">
        <authorList>
            <person name="Hellsten U."/>
            <person name="Grimwood J."/>
            <person name="Chapman J.A."/>
            <person name="Shapiro H."/>
            <person name="Aerts A."/>
            <person name="Otillar R.P."/>
            <person name="Terry A.Y."/>
            <person name="Boore J.L."/>
            <person name="Simakov O."/>
            <person name="Marletaz F."/>
            <person name="Cho S.-J."/>
            <person name="Edsinger-Gonzales E."/>
            <person name="Havlak P."/>
            <person name="Kuo D.-H."/>
            <person name="Larsson T."/>
            <person name="Lv J."/>
            <person name="Arendt D."/>
            <person name="Savage R."/>
            <person name="Osoegawa K."/>
            <person name="de Jong P."/>
            <person name="Lindberg D.R."/>
            <person name="Seaver E.C."/>
            <person name="Weisblat D.A."/>
            <person name="Putnam N.H."/>
            <person name="Grigoriev I.V."/>
            <person name="Rokhsar D.S."/>
        </authorList>
    </citation>
    <scope>NUCLEOTIDE SEQUENCE</scope>
    <source>
        <strain evidence="4">I ESC-2004</strain>
    </source>
</reference>
<name>R7T5Y8_CAPTE</name>
<evidence type="ECO:0000313" key="2">
    <source>
        <dbReference type="EMBL" id="ELT88884.1"/>
    </source>
</evidence>
<evidence type="ECO:0000256" key="1">
    <source>
        <dbReference type="SAM" id="MobiDB-lite"/>
    </source>
</evidence>
<gene>
    <name evidence="2" type="ORF">CAPTEDRAFT_226165</name>
</gene>
<dbReference type="EMBL" id="KB311643">
    <property type="protein sequence ID" value="ELT88884.1"/>
    <property type="molecule type" value="Genomic_DNA"/>
</dbReference>
<dbReference type="EnsemblMetazoa" id="CapteT226165">
    <property type="protein sequence ID" value="CapteP226165"/>
    <property type="gene ID" value="CapteG226165"/>
</dbReference>
<reference evidence="3" key="3">
    <citation type="submission" date="2015-06" db="UniProtKB">
        <authorList>
            <consortium name="EnsemblMetazoa"/>
        </authorList>
    </citation>
    <scope>IDENTIFICATION</scope>
</reference>
<accession>R7T5Y8</accession>
<feature type="compositionally biased region" description="Polar residues" evidence="1">
    <location>
        <begin position="31"/>
        <end position="40"/>
    </location>
</feature>
<proteinExistence type="predicted"/>